<accession>A0A0F6YLU9</accession>
<reference evidence="4 5" key="1">
    <citation type="submission" date="2015-03" db="EMBL/GenBank/DDBJ databases">
        <title>Genome assembly of Sandaracinus amylolyticus DSM 53668.</title>
        <authorList>
            <person name="Sharma G."/>
            <person name="Subramanian S."/>
        </authorList>
    </citation>
    <scope>NUCLEOTIDE SEQUENCE [LARGE SCALE GENOMIC DNA]</scope>
    <source>
        <strain evidence="4 5">DSM 53668</strain>
    </source>
</reference>
<dbReference type="GO" id="GO:0004467">
    <property type="term" value="F:long-chain fatty acid-CoA ligase activity"/>
    <property type="evidence" value="ECO:0007669"/>
    <property type="project" value="TreeGrafter"/>
</dbReference>
<dbReference type="EMBL" id="CP011125">
    <property type="protein sequence ID" value="AKF10320.1"/>
    <property type="molecule type" value="Genomic_DNA"/>
</dbReference>
<dbReference type="STRING" id="927083.DB32_007469"/>
<dbReference type="SUPFAM" id="SSF56801">
    <property type="entry name" value="Acetyl-CoA synthetase-like"/>
    <property type="match status" value="1"/>
</dbReference>
<sequence>METTTEPSTATRSRKATEGFKPRFDSLVAIYEHATTSFAERPLFGTKKNGEWKWLTYREFAQQTDEVRAALAELGVGVGDRVAMIANNRAEWAIAAYATYGRKGAFVPMYESQMPKEWEYILKDCGAKVVICASEKIRDAILGLRGNTPDLQHVVVVDGSAKDGSIGWSDLRAKGRGKKVPNEKPQPDDLAGLIYTSGTTGNPKGVRLSHANLASNVSAMHEVFPMSPEDRSLSFLPWAHSFGQTVELHGLFSMGASMGIAESVDKIIDNLGEVKPTLLFSVPRIFNRIYDRLHKQMAEATPLRRRIFESAVANAAHRKKLAEQRRTSGFADFKQRIFDRVVFQKVRDRFGGRLRYAFSGGAAISKEVAEFIDNLGITVYEGYGLTETSPIATANWPGARKIGSVGKAIPGVRIAIDLGATGDPRNGEVVVFGHNVMQGYYNLPEENEKVFTEDGGFRTGDMGYLDDDGFLYITGRIKEQYKLENGKYVAPAPLEDKLKLSPYVANTFVYGDNKPYNVALVVPEMKEIEEWAQAQQIHKRGSELLEDEKVVALLRGEIDKYSGEFKQFEKIKKIKLIAEDFTQENGMLTPKLSLKRRVVMQRWGAEIEKLYT</sequence>
<dbReference type="CDD" id="cd05907">
    <property type="entry name" value="VL_LC_FACS_like"/>
    <property type="match status" value="1"/>
</dbReference>
<organism evidence="4 5">
    <name type="scientific">Sandaracinus amylolyticus</name>
    <dbReference type="NCBI Taxonomy" id="927083"/>
    <lineage>
        <taxon>Bacteria</taxon>
        <taxon>Pseudomonadati</taxon>
        <taxon>Myxococcota</taxon>
        <taxon>Polyangia</taxon>
        <taxon>Polyangiales</taxon>
        <taxon>Sandaracinaceae</taxon>
        <taxon>Sandaracinus</taxon>
    </lineage>
</organism>
<evidence type="ECO:0000256" key="2">
    <source>
        <dbReference type="ARBA" id="ARBA00022840"/>
    </source>
</evidence>
<name>A0A0F6YLU9_9BACT</name>
<evidence type="ECO:0000313" key="4">
    <source>
        <dbReference type="EMBL" id="AKF10320.1"/>
    </source>
</evidence>
<dbReference type="RefSeq" id="WP_083458237.1">
    <property type="nucleotide sequence ID" value="NZ_CP011125.1"/>
</dbReference>
<dbReference type="InterPro" id="IPR000873">
    <property type="entry name" value="AMP-dep_synth/lig_dom"/>
</dbReference>
<dbReference type="Pfam" id="PF23562">
    <property type="entry name" value="AMP-binding_C_3"/>
    <property type="match status" value="1"/>
</dbReference>
<dbReference type="GO" id="GO:0005524">
    <property type="term" value="F:ATP binding"/>
    <property type="evidence" value="ECO:0007669"/>
    <property type="project" value="UniProtKB-KW"/>
</dbReference>
<dbReference type="Proteomes" id="UP000034883">
    <property type="component" value="Chromosome"/>
</dbReference>
<dbReference type="PANTHER" id="PTHR43272">
    <property type="entry name" value="LONG-CHAIN-FATTY-ACID--COA LIGASE"/>
    <property type="match status" value="1"/>
</dbReference>
<dbReference type="AlphaFoldDB" id="A0A0F6YLU9"/>
<dbReference type="Pfam" id="PF00501">
    <property type="entry name" value="AMP-binding"/>
    <property type="match status" value="1"/>
</dbReference>
<protein>
    <submittedName>
        <fullName evidence="4">Long-chain-fatty-acid--CoA ligase</fullName>
    </submittedName>
</protein>
<keyword evidence="5" id="KW-1185">Reference proteome</keyword>
<dbReference type="GO" id="GO:0016020">
    <property type="term" value="C:membrane"/>
    <property type="evidence" value="ECO:0007669"/>
    <property type="project" value="TreeGrafter"/>
</dbReference>
<dbReference type="OrthoDB" id="9799237at2"/>
<dbReference type="KEGG" id="samy:DB32_007469"/>
<keyword evidence="2" id="KW-0067">ATP-binding</keyword>
<dbReference type="InterPro" id="IPR042099">
    <property type="entry name" value="ANL_N_sf"/>
</dbReference>
<dbReference type="InterPro" id="IPR020845">
    <property type="entry name" value="AMP-binding_CS"/>
</dbReference>
<evidence type="ECO:0000313" key="5">
    <source>
        <dbReference type="Proteomes" id="UP000034883"/>
    </source>
</evidence>
<keyword evidence="4" id="KW-0436">Ligase</keyword>
<evidence type="ECO:0000256" key="1">
    <source>
        <dbReference type="ARBA" id="ARBA00022741"/>
    </source>
</evidence>
<evidence type="ECO:0000259" key="3">
    <source>
        <dbReference type="Pfam" id="PF00501"/>
    </source>
</evidence>
<dbReference type="PROSITE" id="PS00455">
    <property type="entry name" value="AMP_BINDING"/>
    <property type="match status" value="1"/>
</dbReference>
<dbReference type="Gene3D" id="3.40.50.12780">
    <property type="entry name" value="N-terminal domain of ligase-like"/>
    <property type="match status" value="2"/>
</dbReference>
<feature type="domain" description="AMP-dependent synthetase/ligase" evidence="3">
    <location>
        <begin position="40"/>
        <end position="441"/>
    </location>
</feature>
<proteinExistence type="predicted"/>
<keyword evidence="1" id="KW-0547">Nucleotide-binding</keyword>
<gene>
    <name evidence="4" type="ORF">DB32_007469</name>
</gene>
<dbReference type="PANTHER" id="PTHR43272:SF33">
    <property type="entry name" value="AMP-BINDING DOMAIN-CONTAINING PROTEIN-RELATED"/>
    <property type="match status" value="1"/>
</dbReference>